<evidence type="ECO:0000256" key="1">
    <source>
        <dbReference type="SAM" id="Phobius"/>
    </source>
</evidence>
<sequence>MPRGRPSRVGQDRKFPIAVTIAQFMIYLSGFAAAGVAIGALALGGSVRQWAAYGVPLLILAGFGLMTAWSLGRRRRWAYWVVVVEVIGHAIGALVSFVRDPDIVPAAVCLFFALLAWHLLRPTIYQVAVGQGTKG</sequence>
<keyword evidence="1" id="KW-0812">Transmembrane</keyword>
<dbReference type="Proteomes" id="UP001501676">
    <property type="component" value="Unassembled WGS sequence"/>
</dbReference>
<organism evidence="2 3">
    <name type="scientific">Cryptosporangium minutisporangium</name>
    <dbReference type="NCBI Taxonomy" id="113569"/>
    <lineage>
        <taxon>Bacteria</taxon>
        <taxon>Bacillati</taxon>
        <taxon>Actinomycetota</taxon>
        <taxon>Actinomycetes</taxon>
        <taxon>Cryptosporangiales</taxon>
        <taxon>Cryptosporangiaceae</taxon>
        <taxon>Cryptosporangium</taxon>
    </lineage>
</organism>
<feature type="transmembrane region" description="Helical" evidence="1">
    <location>
        <begin position="78"/>
        <end position="97"/>
    </location>
</feature>
<dbReference type="EMBL" id="BAAAYN010000117">
    <property type="protein sequence ID" value="GAA3399155.1"/>
    <property type="molecule type" value="Genomic_DNA"/>
</dbReference>
<evidence type="ECO:0000313" key="2">
    <source>
        <dbReference type="EMBL" id="GAA3399155.1"/>
    </source>
</evidence>
<protein>
    <submittedName>
        <fullName evidence="2">Uncharacterized protein</fullName>
    </submittedName>
</protein>
<proteinExistence type="predicted"/>
<feature type="transmembrane region" description="Helical" evidence="1">
    <location>
        <begin position="21"/>
        <end position="44"/>
    </location>
</feature>
<keyword evidence="1" id="KW-0472">Membrane</keyword>
<keyword evidence="3" id="KW-1185">Reference proteome</keyword>
<name>A0ABP6TE86_9ACTN</name>
<gene>
    <name evidence="2" type="ORF">GCM10020369_84280</name>
</gene>
<evidence type="ECO:0000313" key="3">
    <source>
        <dbReference type="Proteomes" id="UP001501676"/>
    </source>
</evidence>
<feature type="transmembrane region" description="Helical" evidence="1">
    <location>
        <begin position="103"/>
        <end position="120"/>
    </location>
</feature>
<feature type="transmembrane region" description="Helical" evidence="1">
    <location>
        <begin position="50"/>
        <end position="71"/>
    </location>
</feature>
<accession>A0ABP6TE86</accession>
<reference evidence="3" key="1">
    <citation type="journal article" date="2019" name="Int. J. Syst. Evol. Microbiol.">
        <title>The Global Catalogue of Microorganisms (GCM) 10K type strain sequencing project: providing services to taxonomists for standard genome sequencing and annotation.</title>
        <authorList>
            <consortium name="The Broad Institute Genomics Platform"/>
            <consortium name="The Broad Institute Genome Sequencing Center for Infectious Disease"/>
            <person name="Wu L."/>
            <person name="Ma J."/>
        </authorList>
    </citation>
    <scope>NUCLEOTIDE SEQUENCE [LARGE SCALE GENOMIC DNA]</scope>
    <source>
        <strain evidence="3">JCM 9458</strain>
    </source>
</reference>
<comment type="caution">
    <text evidence="2">The sequence shown here is derived from an EMBL/GenBank/DDBJ whole genome shotgun (WGS) entry which is preliminary data.</text>
</comment>
<keyword evidence="1" id="KW-1133">Transmembrane helix</keyword>